<dbReference type="CDD" id="cd16914">
    <property type="entry name" value="EcfT"/>
    <property type="match status" value="1"/>
</dbReference>
<evidence type="ECO:0000256" key="1">
    <source>
        <dbReference type="ARBA" id="ARBA00004141"/>
    </source>
</evidence>
<feature type="transmembrane region" description="Helical" evidence="6">
    <location>
        <begin position="21"/>
        <end position="39"/>
    </location>
</feature>
<dbReference type="PANTHER" id="PTHR34857:SF2">
    <property type="entry name" value="SLL0384 PROTEIN"/>
    <property type="match status" value="1"/>
</dbReference>
<keyword evidence="3 6" id="KW-0812">Transmembrane</keyword>
<feature type="transmembrane region" description="Helical" evidence="6">
    <location>
        <begin position="45"/>
        <end position="63"/>
    </location>
</feature>
<keyword evidence="2" id="KW-1003">Cell membrane</keyword>
<reference evidence="7 8" key="1">
    <citation type="submission" date="2018-02" db="EMBL/GenBank/DDBJ databases">
        <authorList>
            <person name="Cohen D.B."/>
            <person name="Kent A.D."/>
        </authorList>
    </citation>
    <scope>NUCLEOTIDE SEQUENCE [LARGE SCALE GENOMIC DNA]</scope>
    <source>
        <strain evidence="7">1</strain>
    </source>
</reference>
<evidence type="ECO:0000256" key="3">
    <source>
        <dbReference type="ARBA" id="ARBA00022692"/>
    </source>
</evidence>
<dbReference type="Pfam" id="PF02361">
    <property type="entry name" value="CbiQ"/>
    <property type="match status" value="1"/>
</dbReference>
<keyword evidence="4 6" id="KW-1133">Transmembrane helix</keyword>
<feature type="transmembrane region" description="Helical" evidence="6">
    <location>
        <begin position="105"/>
        <end position="127"/>
    </location>
</feature>
<dbReference type="OrthoDB" id="6400at2"/>
<dbReference type="Proteomes" id="UP000238164">
    <property type="component" value="Chromosome 1"/>
</dbReference>
<keyword evidence="8" id="KW-1185">Reference proteome</keyword>
<name>A0A2N9JAZ6_9ACTN</name>
<dbReference type="InterPro" id="IPR003339">
    <property type="entry name" value="ABC/ECF_trnsptr_transmembrane"/>
</dbReference>
<evidence type="ECO:0000256" key="2">
    <source>
        <dbReference type="ARBA" id="ARBA00022475"/>
    </source>
</evidence>
<dbReference type="GO" id="GO:0005886">
    <property type="term" value="C:plasma membrane"/>
    <property type="evidence" value="ECO:0007669"/>
    <property type="project" value="UniProtKB-ARBA"/>
</dbReference>
<evidence type="ECO:0000313" key="8">
    <source>
        <dbReference type="Proteomes" id="UP000238164"/>
    </source>
</evidence>
<feature type="transmembrane region" description="Helical" evidence="6">
    <location>
        <begin position="70"/>
        <end position="93"/>
    </location>
</feature>
<evidence type="ECO:0000256" key="6">
    <source>
        <dbReference type="SAM" id="Phobius"/>
    </source>
</evidence>
<comment type="subcellular location">
    <subcellularLocation>
        <location evidence="1">Membrane</location>
        <topology evidence="1">Multi-pass membrane protein</topology>
    </subcellularLocation>
</comment>
<dbReference type="InterPro" id="IPR051611">
    <property type="entry name" value="ECF_transporter_component"/>
</dbReference>
<dbReference type="RefSeq" id="WP_105184587.1">
    <property type="nucleotide sequence ID" value="NZ_BAAAGO010000019.1"/>
</dbReference>
<dbReference type="PANTHER" id="PTHR34857">
    <property type="entry name" value="SLL0384 PROTEIN"/>
    <property type="match status" value="1"/>
</dbReference>
<gene>
    <name evidence="7" type="primary">ecfT</name>
    <name evidence="7" type="ORF">MPLG2_0286</name>
</gene>
<evidence type="ECO:0000313" key="7">
    <source>
        <dbReference type="EMBL" id="SPD85322.1"/>
    </source>
</evidence>
<keyword evidence="5 6" id="KW-0472">Membrane</keyword>
<dbReference type="KEGG" id="mgg:MPLG2_0286"/>
<dbReference type="EMBL" id="LT985188">
    <property type="protein sequence ID" value="SPD85322.1"/>
    <property type="molecule type" value="Genomic_DNA"/>
</dbReference>
<evidence type="ECO:0000256" key="4">
    <source>
        <dbReference type="ARBA" id="ARBA00022989"/>
    </source>
</evidence>
<protein>
    <submittedName>
        <fullName evidence="7">Energy-coupling factor transporter transmembrane protein EcfT</fullName>
    </submittedName>
</protein>
<sequence length="259" mass="27538">MSSTLYVERPSAVHRLNPVTKLVALLCVIVVVFAIPQWWASGAVLLLVIVPAAVISGCGGALARIGGQILLPLLVVLVLVQGLTFPGGQTVLWRWGPLALTTEGLMFAATIGARIVVLVLSSVLLVLTTHPGDLMSALTEAGMSPRFAYIISSTLQLIPSFRARADSILLAQQARGLAVPRNPVRRLGVLMPLLAPLVLGMFTDVEERSTAMEARGFGSTAKRTTLTPVRDSRAQKVARWVMPAVALLAVVLQVGWGLL</sequence>
<dbReference type="AlphaFoldDB" id="A0A2N9JAZ6"/>
<proteinExistence type="predicted"/>
<accession>A0A2N9JAZ6</accession>
<feature type="transmembrane region" description="Helical" evidence="6">
    <location>
        <begin position="240"/>
        <end position="258"/>
    </location>
</feature>
<evidence type="ECO:0000256" key="5">
    <source>
        <dbReference type="ARBA" id="ARBA00023136"/>
    </source>
</evidence>
<organism evidence="7 8">
    <name type="scientific">Micropruina glycogenica</name>
    <dbReference type="NCBI Taxonomy" id="75385"/>
    <lineage>
        <taxon>Bacteria</taxon>
        <taxon>Bacillati</taxon>
        <taxon>Actinomycetota</taxon>
        <taxon>Actinomycetes</taxon>
        <taxon>Propionibacteriales</taxon>
        <taxon>Nocardioidaceae</taxon>
        <taxon>Micropruina</taxon>
    </lineage>
</organism>